<dbReference type="AlphaFoldDB" id="A0A402D4S2"/>
<gene>
    <name evidence="8 9" type="primary">cmk</name>
    <name evidence="9" type="ORF">CCAX7_12820</name>
</gene>
<evidence type="ECO:0000256" key="1">
    <source>
        <dbReference type="ARBA" id="ARBA00009427"/>
    </source>
</evidence>
<proteinExistence type="inferred from homology"/>
<dbReference type="Gene3D" id="3.40.50.300">
    <property type="entry name" value="P-loop containing nucleotide triphosphate hydrolases"/>
    <property type="match status" value="1"/>
</dbReference>
<dbReference type="GO" id="GO:0036431">
    <property type="term" value="F:dCMP kinase activity"/>
    <property type="evidence" value="ECO:0007669"/>
    <property type="project" value="InterPro"/>
</dbReference>
<keyword evidence="10" id="KW-1185">Reference proteome</keyword>
<sequence>MIKSPPSPQTAAPPRLLTIAIDGPAGAGKSTVARHLAQRLGYTYIDTGAMYRAVAWAALDRGAPTDDPETISALAEGLDIHLEPGDSDDRGTRVFVDGREITDEIRTPEISSLTSPLSAIPAVRRRLVALQQRLGALGGVVMEGRDIGTVVLPDADIKVFLTATAHRRAERRRAELAERGLEVSFDELLGQIEERDQRDASRDVSPMVAASDAHVLDSDPYTADEVVDRILIWHDEASERR</sequence>
<keyword evidence="2 8" id="KW-0808">Transferase</keyword>
<evidence type="ECO:0000256" key="6">
    <source>
        <dbReference type="ARBA" id="ARBA00047615"/>
    </source>
</evidence>
<dbReference type="CDD" id="cd02020">
    <property type="entry name" value="CMPK"/>
    <property type="match status" value="1"/>
</dbReference>
<comment type="similarity">
    <text evidence="1 8">Belongs to the cytidylate kinase family. Type 1 subfamily.</text>
</comment>
<evidence type="ECO:0000256" key="5">
    <source>
        <dbReference type="ARBA" id="ARBA00022840"/>
    </source>
</evidence>
<keyword evidence="5 8" id="KW-0067">ATP-binding</keyword>
<dbReference type="HAMAP" id="MF_00238">
    <property type="entry name" value="Cytidyl_kinase_type1"/>
    <property type="match status" value="1"/>
</dbReference>
<accession>A0A402D4S2</accession>
<dbReference type="RefSeq" id="WP_119324491.1">
    <property type="nucleotide sequence ID" value="NZ_AP025739.1"/>
</dbReference>
<organism evidence="9 10">
    <name type="scientific">Capsulimonas corticalis</name>
    <dbReference type="NCBI Taxonomy" id="2219043"/>
    <lineage>
        <taxon>Bacteria</taxon>
        <taxon>Bacillati</taxon>
        <taxon>Armatimonadota</taxon>
        <taxon>Armatimonadia</taxon>
        <taxon>Capsulimonadales</taxon>
        <taxon>Capsulimonadaceae</taxon>
        <taxon>Capsulimonas</taxon>
    </lineage>
</organism>
<dbReference type="InterPro" id="IPR003136">
    <property type="entry name" value="Cytidylate_kin"/>
</dbReference>
<dbReference type="GO" id="GO:0005829">
    <property type="term" value="C:cytosol"/>
    <property type="evidence" value="ECO:0007669"/>
    <property type="project" value="TreeGrafter"/>
</dbReference>
<comment type="catalytic activity">
    <reaction evidence="6 8">
        <text>dCMP + ATP = dCDP + ADP</text>
        <dbReference type="Rhea" id="RHEA:25094"/>
        <dbReference type="ChEBI" id="CHEBI:30616"/>
        <dbReference type="ChEBI" id="CHEBI:57566"/>
        <dbReference type="ChEBI" id="CHEBI:58593"/>
        <dbReference type="ChEBI" id="CHEBI:456216"/>
        <dbReference type="EC" id="2.7.4.25"/>
    </reaction>
</comment>
<dbReference type="GO" id="GO:0006220">
    <property type="term" value="P:pyrimidine nucleotide metabolic process"/>
    <property type="evidence" value="ECO:0007669"/>
    <property type="project" value="UniProtKB-UniRule"/>
</dbReference>
<dbReference type="InterPro" id="IPR027417">
    <property type="entry name" value="P-loop_NTPase"/>
</dbReference>
<dbReference type="EMBL" id="AP025739">
    <property type="protein sequence ID" value="BDI29231.1"/>
    <property type="molecule type" value="Genomic_DNA"/>
</dbReference>
<dbReference type="EC" id="2.7.4.25" evidence="8"/>
<dbReference type="Proteomes" id="UP000287394">
    <property type="component" value="Chromosome"/>
</dbReference>
<keyword evidence="3 8" id="KW-0547">Nucleotide-binding</keyword>
<dbReference type="GO" id="GO:0005524">
    <property type="term" value="F:ATP binding"/>
    <property type="evidence" value="ECO:0007669"/>
    <property type="project" value="UniProtKB-UniRule"/>
</dbReference>
<dbReference type="PANTHER" id="PTHR21299:SF2">
    <property type="entry name" value="CYTIDYLATE KINASE"/>
    <property type="match status" value="1"/>
</dbReference>
<reference evidence="9 10" key="1">
    <citation type="journal article" date="2019" name="Int. J. Syst. Evol. Microbiol.">
        <title>Capsulimonas corticalis gen. nov., sp. nov., an aerobic capsulated bacterium, of a novel bacterial order, Capsulimonadales ord. nov., of the class Armatimonadia of the phylum Armatimonadetes.</title>
        <authorList>
            <person name="Li J."/>
            <person name="Kudo C."/>
            <person name="Tonouchi A."/>
        </authorList>
    </citation>
    <scope>NUCLEOTIDE SEQUENCE [LARGE SCALE GENOMIC DNA]</scope>
    <source>
        <strain evidence="9 10">AX-7</strain>
    </source>
</reference>
<dbReference type="GO" id="GO:0015949">
    <property type="term" value="P:nucleobase-containing small molecule interconversion"/>
    <property type="evidence" value="ECO:0007669"/>
    <property type="project" value="TreeGrafter"/>
</dbReference>
<evidence type="ECO:0000313" key="9">
    <source>
        <dbReference type="EMBL" id="BDI29231.1"/>
    </source>
</evidence>
<protein>
    <recommendedName>
        <fullName evidence="8">Cytidylate kinase</fullName>
        <shortName evidence="8">CK</shortName>
        <ecNumber evidence="8">2.7.4.25</ecNumber>
    </recommendedName>
    <alternativeName>
        <fullName evidence="8">Cytidine monophosphate kinase</fullName>
        <shortName evidence="8">CMP kinase</shortName>
    </alternativeName>
</protein>
<evidence type="ECO:0000256" key="2">
    <source>
        <dbReference type="ARBA" id="ARBA00022679"/>
    </source>
</evidence>
<keyword evidence="4 8" id="KW-0418">Kinase</keyword>
<dbReference type="InterPro" id="IPR011994">
    <property type="entry name" value="Cytidylate_kinase_dom"/>
</dbReference>
<evidence type="ECO:0000256" key="3">
    <source>
        <dbReference type="ARBA" id="ARBA00022741"/>
    </source>
</evidence>
<evidence type="ECO:0000256" key="4">
    <source>
        <dbReference type="ARBA" id="ARBA00022777"/>
    </source>
</evidence>
<feature type="binding site" evidence="8">
    <location>
        <begin position="23"/>
        <end position="31"/>
    </location>
    <ligand>
        <name>ATP</name>
        <dbReference type="ChEBI" id="CHEBI:30616"/>
    </ligand>
</feature>
<keyword evidence="8" id="KW-0963">Cytoplasm</keyword>
<dbReference type="OrthoDB" id="9807434at2"/>
<comment type="catalytic activity">
    <reaction evidence="7 8">
        <text>CMP + ATP = CDP + ADP</text>
        <dbReference type="Rhea" id="RHEA:11600"/>
        <dbReference type="ChEBI" id="CHEBI:30616"/>
        <dbReference type="ChEBI" id="CHEBI:58069"/>
        <dbReference type="ChEBI" id="CHEBI:60377"/>
        <dbReference type="ChEBI" id="CHEBI:456216"/>
        <dbReference type="EC" id="2.7.4.25"/>
    </reaction>
</comment>
<dbReference type="Pfam" id="PF02224">
    <property type="entry name" value="Cytidylate_kin"/>
    <property type="match status" value="1"/>
</dbReference>
<dbReference type="NCBIfam" id="TIGR00017">
    <property type="entry name" value="cmk"/>
    <property type="match status" value="1"/>
</dbReference>
<evidence type="ECO:0000313" key="10">
    <source>
        <dbReference type="Proteomes" id="UP000287394"/>
    </source>
</evidence>
<comment type="subcellular location">
    <subcellularLocation>
        <location evidence="8">Cytoplasm</location>
    </subcellularLocation>
</comment>
<evidence type="ECO:0000256" key="8">
    <source>
        <dbReference type="HAMAP-Rule" id="MF_00238"/>
    </source>
</evidence>
<dbReference type="KEGG" id="ccot:CCAX7_12820"/>
<dbReference type="SUPFAM" id="SSF52540">
    <property type="entry name" value="P-loop containing nucleoside triphosphate hydrolases"/>
    <property type="match status" value="1"/>
</dbReference>
<name>A0A402D4S2_9BACT</name>
<dbReference type="PANTHER" id="PTHR21299">
    <property type="entry name" value="CYTIDYLATE KINASE/PANTOATE-BETA-ALANINE LIGASE"/>
    <property type="match status" value="1"/>
</dbReference>
<evidence type="ECO:0000256" key="7">
    <source>
        <dbReference type="ARBA" id="ARBA00048478"/>
    </source>
</evidence>
<dbReference type="FunCoup" id="A0A402D4S2">
    <property type="interactions" value="274"/>
</dbReference>